<proteinExistence type="predicted"/>
<evidence type="ECO:0000313" key="2">
    <source>
        <dbReference type="Proteomes" id="UP000662314"/>
    </source>
</evidence>
<organism evidence="1 2">
    <name type="scientific">Dendronalium phyllosphericum CENA369</name>
    <dbReference type="NCBI Taxonomy" id="1725256"/>
    <lineage>
        <taxon>Bacteria</taxon>
        <taxon>Bacillati</taxon>
        <taxon>Cyanobacteriota</taxon>
        <taxon>Cyanophyceae</taxon>
        <taxon>Nostocales</taxon>
        <taxon>Nostocaceae</taxon>
        <taxon>Dendronalium</taxon>
        <taxon>Dendronalium phyllosphericum</taxon>
    </lineage>
</organism>
<protein>
    <submittedName>
        <fullName evidence="1">AAA family ATPase</fullName>
    </submittedName>
</protein>
<keyword evidence="2" id="KW-1185">Reference proteome</keyword>
<reference evidence="1 2" key="1">
    <citation type="journal article" date="2021" name="Int. J. Syst. Evol. Microbiol.">
        <title>Amazonocrinis nigriterrae gen. nov., sp. nov., Atlanticothrix silvestris gen. nov., sp. nov. and Dendronalium phyllosphericum gen. nov., sp. nov., nostocacean cyanobacteria from Brazilian environments.</title>
        <authorList>
            <person name="Alvarenga D.O."/>
            <person name="Andreote A.P.D."/>
            <person name="Branco L.H.Z."/>
            <person name="Delbaje E."/>
            <person name="Cruz R.B."/>
            <person name="Varani A.M."/>
            <person name="Fiore M.F."/>
        </authorList>
    </citation>
    <scope>NUCLEOTIDE SEQUENCE [LARGE SCALE GENOMIC DNA]</scope>
    <source>
        <strain evidence="1 2">CENA369</strain>
    </source>
</reference>
<dbReference type="AlphaFoldDB" id="A0A8J7I8Z9"/>
<dbReference type="Proteomes" id="UP000662314">
    <property type="component" value="Unassembled WGS sequence"/>
</dbReference>
<evidence type="ECO:0000313" key="1">
    <source>
        <dbReference type="EMBL" id="MBH8578385.1"/>
    </source>
</evidence>
<sequence length="120" mass="13217">VSECTADDTSISDILEASAIELLAARLRTPLQIEQHLTLALEAAYRVAVKPVTAVIIESVLSKLLDDLEPTLTRHGYNVRDLAEQFNAKPAEIKLLFRGQLDPTRARELQEQMLAAGLPL</sequence>
<accession>A0A8J7I8Z9</accession>
<gene>
    <name evidence="1" type="ORF">I8752_36715</name>
</gene>
<feature type="non-terminal residue" evidence="1">
    <location>
        <position position="1"/>
    </location>
</feature>
<comment type="caution">
    <text evidence="1">The sequence shown here is derived from an EMBL/GenBank/DDBJ whole genome shotgun (WGS) entry which is preliminary data.</text>
</comment>
<name>A0A8J7I8Z9_9NOST</name>
<dbReference type="EMBL" id="JAECZA010000335">
    <property type="protein sequence ID" value="MBH8578385.1"/>
    <property type="molecule type" value="Genomic_DNA"/>
</dbReference>